<comment type="caution">
    <text evidence="6">The sequence shown here is derived from an EMBL/GenBank/DDBJ whole genome shotgun (WGS) entry which is preliminary data.</text>
</comment>
<dbReference type="PANTHER" id="PTHR10515:SF0">
    <property type="entry name" value="THYMIDINE PHOSPHORYLASE"/>
    <property type="match status" value="1"/>
</dbReference>
<dbReference type="InterPro" id="IPR017872">
    <property type="entry name" value="Pyrmidine_PPase_CS"/>
</dbReference>
<dbReference type="InterPro" id="IPR013102">
    <property type="entry name" value="PYNP_C"/>
</dbReference>
<evidence type="ECO:0000256" key="2">
    <source>
        <dbReference type="ARBA" id="ARBA00011738"/>
    </source>
</evidence>
<dbReference type="GO" id="GO:0005829">
    <property type="term" value="C:cytosol"/>
    <property type="evidence" value="ECO:0007669"/>
    <property type="project" value="TreeGrafter"/>
</dbReference>
<dbReference type="Pfam" id="PF00591">
    <property type="entry name" value="Glycos_transf_3"/>
    <property type="match status" value="1"/>
</dbReference>
<dbReference type="Pfam" id="PF02885">
    <property type="entry name" value="Glycos_trans_3N"/>
    <property type="match status" value="1"/>
</dbReference>
<dbReference type="GO" id="GO:0004645">
    <property type="term" value="F:1,4-alpha-oligoglucan phosphorylase activity"/>
    <property type="evidence" value="ECO:0007669"/>
    <property type="project" value="InterPro"/>
</dbReference>
<dbReference type="EMBL" id="NATQ01000098">
    <property type="protein sequence ID" value="OQX90129.1"/>
    <property type="molecule type" value="Genomic_DNA"/>
</dbReference>
<evidence type="ECO:0000256" key="4">
    <source>
        <dbReference type="ARBA" id="ARBA00022679"/>
    </source>
</evidence>
<dbReference type="InterPro" id="IPR000312">
    <property type="entry name" value="Glycosyl_Trfase_fam3"/>
</dbReference>
<dbReference type="PANTHER" id="PTHR10515">
    <property type="entry name" value="THYMIDINE PHOSPHORYLASE"/>
    <property type="match status" value="1"/>
</dbReference>
<dbReference type="SMART" id="SM00941">
    <property type="entry name" value="PYNP_C"/>
    <property type="match status" value="1"/>
</dbReference>
<accession>A0A1W9RZV8</accession>
<dbReference type="FunFam" id="3.40.1030.10:FF:000003">
    <property type="entry name" value="Pyrimidine-nucleoside phosphorylase"/>
    <property type="match status" value="1"/>
</dbReference>
<dbReference type="SUPFAM" id="SSF54680">
    <property type="entry name" value="Pyrimidine nucleoside phosphorylase C-terminal domain"/>
    <property type="match status" value="1"/>
</dbReference>
<dbReference type="InterPro" id="IPR018090">
    <property type="entry name" value="Pyrmidine_PPas_bac/euk"/>
</dbReference>
<dbReference type="InterPro" id="IPR000053">
    <property type="entry name" value="Thymidine/pyrmidine_PPase"/>
</dbReference>
<dbReference type="Gene3D" id="1.20.970.10">
    <property type="entry name" value="Transferase, Pyrimidine Nucleoside Phosphorylase, Chain C"/>
    <property type="match status" value="1"/>
</dbReference>
<dbReference type="Gene3D" id="3.40.1030.10">
    <property type="entry name" value="Nucleoside phosphorylase/phosphoribosyltransferase catalytic domain"/>
    <property type="match status" value="1"/>
</dbReference>
<dbReference type="GO" id="GO:0006213">
    <property type="term" value="P:pyrimidine nucleoside metabolic process"/>
    <property type="evidence" value="ECO:0007669"/>
    <property type="project" value="InterPro"/>
</dbReference>
<evidence type="ECO:0000313" key="6">
    <source>
        <dbReference type="EMBL" id="OQX90129.1"/>
    </source>
</evidence>
<evidence type="ECO:0000259" key="5">
    <source>
        <dbReference type="SMART" id="SM00941"/>
    </source>
</evidence>
<comment type="subunit">
    <text evidence="2">Homodimer.</text>
</comment>
<dbReference type="AlphaFoldDB" id="A0A1W9RZV8"/>
<dbReference type="GO" id="GO:0016154">
    <property type="term" value="F:pyrimidine-nucleoside phosphorylase activity"/>
    <property type="evidence" value="ECO:0007669"/>
    <property type="project" value="InterPro"/>
</dbReference>
<dbReference type="InterPro" id="IPR036566">
    <property type="entry name" value="PYNP-like_C_sf"/>
</dbReference>
<dbReference type="Pfam" id="PF07831">
    <property type="entry name" value="PYNP_C"/>
    <property type="match status" value="1"/>
</dbReference>
<reference evidence="7" key="1">
    <citation type="submission" date="2017-03" db="EMBL/GenBank/DDBJ databases">
        <title>Novel pathways for hydrocarbon cycling and metabolic interdependencies in hydrothermal sediment communities.</title>
        <authorList>
            <person name="Dombrowski N."/>
            <person name="Seitz K."/>
            <person name="Teske A."/>
            <person name="Baker B."/>
        </authorList>
    </citation>
    <scope>NUCLEOTIDE SEQUENCE [LARGE SCALE GENOMIC DNA]</scope>
</reference>
<dbReference type="InterPro" id="IPR035902">
    <property type="entry name" value="Nuc_phospho_transferase"/>
</dbReference>
<dbReference type="PROSITE" id="PS00647">
    <property type="entry name" value="THYMID_PHOSPHORYLASE"/>
    <property type="match status" value="1"/>
</dbReference>
<dbReference type="NCBIfam" id="NF004490">
    <property type="entry name" value="PRK05820.1"/>
    <property type="match status" value="1"/>
</dbReference>
<dbReference type="Proteomes" id="UP000192611">
    <property type="component" value="Unassembled WGS sequence"/>
</dbReference>
<dbReference type="InterPro" id="IPR036320">
    <property type="entry name" value="Glycosyl_Trfase_fam3_N_dom_sf"/>
</dbReference>
<dbReference type="NCBIfam" id="TIGR02644">
    <property type="entry name" value="Y_phosphoryl"/>
    <property type="match status" value="1"/>
</dbReference>
<keyword evidence="4" id="KW-0808">Transferase</keyword>
<dbReference type="InterPro" id="IPR017459">
    <property type="entry name" value="Glycosyl_Trfase_fam3_N_dom"/>
</dbReference>
<evidence type="ECO:0000313" key="7">
    <source>
        <dbReference type="Proteomes" id="UP000192611"/>
    </source>
</evidence>
<evidence type="ECO:0000256" key="3">
    <source>
        <dbReference type="ARBA" id="ARBA00022676"/>
    </source>
</evidence>
<comment type="similarity">
    <text evidence="1">Belongs to the thymidine/pyrimidine-nucleoside phosphorylase family.</text>
</comment>
<gene>
    <name evidence="6" type="ORF">B6D57_04720</name>
</gene>
<keyword evidence="3" id="KW-0328">Glycosyltransferase</keyword>
<dbReference type="SUPFAM" id="SSF47648">
    <property type="entry name" value="Nucleoside phosphorylase/phosphoribosyltransferase N-terminal domain"/>
    <property type="match status" value="1"/>
</dbReference>
<dbReference type="GO" id="GO:0006206">
    <property type="term" value="P:pyrimidine nucleobase metabolic process"/>
    <property type="evidence" value="ECO:0007669"/>
    <property type="project" value="InterPro"/>
</dbReference>
<feature type="domain" description="Pyrimidine nucleoside phosphorylase C-terminal" evidence="5">
    <location>
        <begin position="346"/>
        <end position="418"/>
    </location>
</feature>
<organism evidence="6 7">
    <name type="scientific">Candidatus Coatesbacteria bacterium 4484_99</name>
    <dbReference type="NCBI Taxonomy" id="1970774"/>
    <lineage>
        <taxon>Bacteria</taxon>
        <taxon>Candidatus Coatesiibacteriota</taxon>
    </lineage>
</organism>
<proteinExistence type="inferred from homology"/>
<sequence length="418" mass="45320">MVNILDLIVKKRDGEDLSRAEIEGFIDLVVRGEIPDYQLGAFLMAVYLCGLNDEETLYLTEAIARSGRMIDLTNPDFPVVDKHSTGGVGDKVSLIVAPLVSACGVGVGLTAGRGLGHTGGTIDKLEAIEGFKTCLSEDEMRDALQKVGCFIASQSDDVAPADRVLYSMRDVTATVESIPLIISSILGKKLAVKTDGIIFDVKYGRGAFMGDRARAEELGDGLKRVVEMFDGRCMVTYTEHNSPHGRAVGNAIEVVETIGFLRNEKVDEGLREVCYRVGALMLVIGGVVDDIEGGKEMIERSHRTGEGLNRFARMVEFQGGDVRVVDDVGIINLADRYSVVSEQCGVIEMIDARVVGELVRDIGGGRKKIGDEVDASVGIELMMSVGDRVERGDVIANIYCRDFSSNLRERFLSAVKLS</sequence>
<protein>
    <submittedName>
        <fullName evidence="6">Thymidine phosphorylase</fullName>
    </submittedName>
</protein>
<dbReference type="SUPFAM" id="SSF52418">
    <property type="entry name" value="Nucleoside phosphorylase/phosphoribosyltransferase catalytic domain"/>
    <property type="match status" value="1"/>
</dbReference>
<evidence type="ECO:0000256" key="1">
    <source>
        <dbReference type="ARBA" id="ARBA00006915"/>
    </source>
</evidence>
<dbReference type="Gene3D" id="3.90.1170.30">
    <property type="entry name" value="Pyrimidine nucleoside phosphorylase-like, C-terminal domain"/>
    <property type="match status" value="1"/>
</dbReference>
<dbReference type="PIRSF" id="PIRSF000478">
    <property type="entry name" value="TP_PyNP"/>
    <property type="match status" value="1"/>
</dbReference>
<name>A0A1W9RZV8_9BACT</name>